<keyword evidence="9 15" id="KW-0902">Two-component regulatory system</keyword>
<dbReference type="GO" id="GO:0005737">
    <property type="term" value="C:cytoplasm"/>
    <property type="evidence" value="ECO:0007669"/>
    <property type="project" value="UniProtKB-SubCell"/>
</dbReference>
<keyword evidence="4 15" id="KW-0678">Repressor</keyword>
<dbReference type="Pfam" id="PF00072">
    <property type="entry name" value="Response_reg"/>
    <property type="match status" value="1"/>
</dbReference>
<accession>A0A6I6D705</accession>
<dbReference type="SUPFAM" id="SSF52172">
    <property type="entry name" value="CheY-like"/>
    <property type="match status" value="1"/>
</dbReference>
<dbReference type="InterPro" id="IPR012052">
    <property type="entry name" value="Spore_0_A"/>
</dbReference>
<sequence>MFDENNQIKVLIADDNKEFCGILKDYFTNDSSFDLVEVCSNGMEVLDTLSKRDVEVLILDLIMPYMDGIGVLEQINELDIEKPPKIIILTAFGQENITQKAVQLGADYYILKPFNLQVLGDRVKQVARDIKPKTSKSSSTSSADNTVQQNTPTPKNLEVEVTKVIHEIGVPAHVKGYQYLRDAIMLVIEEINYLGAVTKELYPTIAQKYDTTPSRVERAIRHAIELAWDRGDLEKINKFFGYTISGEKGKPTNSEFIAIIADKLRLENKVS</sequence>
<dbReference type="RefSeq" id="WP_156202917.1">
    <property type="nucleotide sequence ID" value="NZ_CP046457.1"/>
</dbReference>
<dbReference type="EMBL" id="CP046457">
    <property type="protein sequence ID" value="QGT98976.1"/>
    <property type="molecule type" value="Genomic_DNA"/>
</dbReference>
<feature type="binding site" evidence="16">
    <location>
        <position position="14"/>
    </location>
    <ligand>
        <name>Ca(2+)</name>
        <dbReference type="ChEBI" id="CHEBI:29108"/>
    </ligand>
</feature>
<dbReference type="GO" id="GO:0051606">
    <property type="term" value="P:detection of stimulus"/>
    <property type="evidence" value="ECO:0007669"/>
    <property type="project" value="UniProtKB-UniRule"/>
</dbReference>
<dbReference type="SMART" id="SM00448">
    <property type="entry name" value="REC"/>
    <property type="match status" value="1"/>
</dbReference>
<dbReference type="InterPro" id="IPR001789">
    <property type="entry name" value="Sig_transdc_resp-reg_receiver"/>
</dbReference>
<name>A0A6I6D705_9FIRM</name>
<keyword evidence="12 15" id="KW-0010">Activator</keyword>
<dbReference type="Pfam" id="PF08769">
    <property type="entry name" value="Spo0A_C"/>
    <property type="match status" value="1"/>
</dbReference>
<dbReference type="AlphaFoldDB" id="A0A6I6D705"/>
<dbReference type="GO" id="GO:0003700">
    <property type="term" value="F:DNA-binding transcription factor activity"/>
    <property type="evidence" value="ECO:0007669"/>
    <property type="project" value="InterPro"/>
</dbReference>
<evidence type="ECO:0000256" key="5">
    <source>
        <dbReference type="ARBA" id="ARBA00022553"/>
    </source>
</evidence>
<reference evidence="21" key="1">
    <citation type="journal article" date="2019" name="Microbiology">
        <title>Complete Genome Sequence of an Uncultured Bacterium of the Candidate Phylum Bipolaricaulota.</title>
        <authorList>
            <person name="Kadnikov V.V."/>
            <person name="Mardanov A.V."/>
            <person name="Beletsky A.V."/>
            <person name="Frank Y.A."/>
            <person name="Karnachuk O.V."/>
            <person name="Ravin N.V."/>
        </authorList>
    </citation>
    <scope>NUCLEOTIDE SEQUENCE [LARGE SCALE GENOMIC DNA]</scope>
</reference>
<dbReference type="GO" id="GO:0030435">
    <property type="term" value="P:sporulation resulting in formation of a cellular spore"/>
    <property type="evidence" value="ECO:0007669"/>
    <property type="project" value="UniProtKB-UniRule"/>
</dbReference>
<keyword evidence="10 15" id="KW-0805">Transcription regulation</keyword>
<feature type="region of interest" description="Disordered" evidence="18">
    <location>
        <begin position="130"/>
        <end position="155"/>
    </location>
</feature>
<evidence type="ECO:0000256" key="3">
    <source>
        <dbReference type="ARBA" id="ARBA00022490"/>
    </source>
</evidence>
<evidence type="ECO:0000313" key="21">
    <source>
        <dbReference type="Proteomes" id="UP000426444"/>
    </source>
</evidence>
<keyword evidence="7 15" id="KW-0106">Calcium</keyword>
<dbReference type="Gene3D" id="1.10.10.10">
    <property type="entry name" value="Winged helix-like DNA-binding domain superfamily/Winged helix DNA-binding domain"/>
    <property type="match status" value="1"/>
</dbReference>
<dbReference type="GO" id="GO:0042173">
    <property type="term" value="P:regulation of sporulation resulting in formation of a cellular spore"/>
    <property type="evidence" value="ECO:0007669"/>
    <property type="project" value="InterPro"/>
</dbReference>
<dbReference type="Proteomes" id="UP000426444">
    <property type="component" value="Chromosome"/>
</dbReference>
<dbReference type="OrthoDB" id="9793299at2"/>
<evidence type="ECO:0000313" key="20">
    <source>
        <dbReference type="EMBL" id="QGT98976.1"/>
    </source>
</evidence>
<feature type="domain" description="Response regulatory" evidence="19">
    <location>
        <begin position="9"/>
        <end position="127"/>
    </location>
</feature>
<organism evidence="20 21">
    <name type="scientific">Candidatus Syntrophocurvum alkaliphilum</name>
    <dbReference type="NCBI Taxonomy" id="2293317"/>
    <lineage>
        <taxon>Bacteria</taxon>
        <taxon>Bacillati</taxon>
        <taxon>Bacillota</taxon>
        <taxon>Clostridia</taxon>
        <taxon>Eubacteriales</taxon>
        <taxon>Syntrophomonadaceae</taxon>
        <taxon>Candidatus Syntrophocurvum</taxon>
    </lineage>
</organism>
<dbReference type="InterPro" id="IPR036388">
    <property type="entry name" value="WH-like_DNA-bd_sf"/>
</dbReference>
<keyword evidence="8 15" id="KW-0749">Sporulation</keyword>
<dbReference type="PROSITE" id="PS50110">
    <property type="entry name" value="RESPONSE_REGULATORY"/>
    <property type="match status" value="1"/>
</dbReference>
<dbReference type="NCBIfam" id="TIGR02875">
    <property type="entry name" value="spore_0_A"/>
    <property type="match status" value="1"/>
</dbReference>
<dbReference type="InterPro" id="IPR016032">
    <property type="entry name" value="Sig_transdc_resp-reg_C-effctor"/>
</dbReference>
<evidence type="ECO:0000256" key="11">
    <source>
        <dbReference type="ARBA" id="ARBA00023125"/>
    </source>
</evidence>
<evidence type="ECO:0000256" key="9">
    <source>
        <dbReference type="ARBA" id="ARBA00023012"/>
    </source>
</evidence>
<dbReference type="GO" id="GO:0000160">
    <property type="term" value="P:phosphorelay signal transduction system"/>
    <property type="evidence" value="ECO:0007669"/>
    <property type="project" value="UniProtKB-UniRule"/>
</dbReference>
<protein>
    <recommendedName>
        <fullName evidence="2 15">Stage 0 sporulation protein A homolog</fullName>
    </recommendedName>
</protein>
<evidence type="ECO:0000256" key="7">
    <source>
        <dbReference type="ARBA" id="ARBA00022837"/>
    </source>
</evidence>
<dbReference type="InterPro" id="IPR011006">
    <property type="entry name" value="CheY-like_superfamily"/>
</dbReference>
<feature type="modified residue" description="4-aspartylphosphate" evidence="17">
    <location>
        <position position="60"/>
    </location>
</feature>
<keyword evidence="6 15" id="KW-0479">Metal-binding</keyword>
<dbReference type="InterPro" id="IPR052048">
    <property type="entry name" value="ST_Response_Regulator"/>
</dbReference>
<feature type="compositionally biased region" description="Polar residues" evidence="18">
    <location>
        <begin position="143"/>
        <end position="154"/>
    </location>
</feature>
<dbReference type="Gene3D" id="3.40.50.2300">
    <property type="match status" value="1"/>
</dbReference>
<dbReference type="PANTHER" id="PTHR43228:SF5">
    <property type="entry name" value="STAGE 0 SPORULATION PROTEIN A"/>
    <property type="match status" value="1"/>
</dbReference>
<evidence type="ECO:0000256" key="10">
    <source>
        <dbReference type="ARBA" id="ARBA00023015"/>
    </source>
</evidence>
<evidence type="ECO:0000256" key="18">
    <source>
        <dbReference type="SAM" id="MobiDB-lite"/>
    </source>
</evidence>
<gene>
    <name evidence="20" type="ORF">SYNTR_0383</name>
</gene>
<evidence type="ECO:0000256" key="17">
    <source>
        <dbReference type="PROSITE-ProRule" id="PRU00169"/>
    </source>
</evidence>
<feature type="binding site" evidence="16">
    <location>
        <position position="15"/>
    </location>
    <ligand>
        <name>Ca(2+)</name>
        <dbReference type="ChEBI" id="CHEBI:29108"/>
    </ligand>
</feature>
<dbReference type="GO" id="GO:0005509">
    <property type="term" value="F:calcium ion binding"/>
    <property type="evidence" value="ECO:0007669"/>
    <property type="project" value="UniProtKB-UniRule"/>
</dbReference>
<keyword evidence="3 15" id="KW-0963">Cytoplasm</keyword>
<evidence type="ECO:0000256" key="2">
    <source>
        <dbReference type="ARBA" id="ARBA00018672"/>
    </source>
</evidence>
<dbReference type="InterPro" id="IPR014879">
    <property type="entry name" value="Spo0A_C"/>
</dbReference>
<dbReference type="SUPFAM" id="SSF46894">
    <property type="entry name" value="C-terminal effector domain of the bipartite response regulators"/>
    <property type="match status" value="1"/>
</dbReference>
<keyword evidence="13 15" id="KW-0804">Transcription</keyword>
<keyword evidence="21" id="KW-1185">Reference proteome</keyword>
<dbReference type="PIRSF" id="PIRSF002937">
    <property type="entry name" value="Res_reg_Spo0A"/>
    <property type="match status" value="1"/>
</dbReference>
<feature type="binding site" evidence="16">
    <location>
        <position position="60"/>
    </location>
    <ligand>
        <name>Ca(2+)</name>
        <dbReference type="ChEBI" id="CHEBI:29108"/>
    </ligand>
</feature>
<dbReference type="GO" id="GO:0003677">
    <property type="term" value="F:DNA binding"/>
    <property type="evidence" value="ECO:0007669"/>
    <property type="project" value="UniProtKB-KW"/>
</dbReference>
<evidence type="ECO:0000256" key="6">
    <source>
        <dbReference type="ARBA" id="ARBA00022723"/>
    </source>
</evidence>
<evidence type="ECO:0000256" key="8">
    <source>
        <dbReference type="ARBA" id="ARBA00022969"/>
    </source>
</evidence>
<comment type="function">
    <text evidence="14 15">May play the central regulatory role in sporulation. It may be an element of the effector pathway responsible for the activation of sporulation genes in response to nutritional stress. Spo0A may act in concert with spo0H (a sigma factor) to control the expression of some genes that are critical to the sporulation process.</text>
</comment>
<keyword evidence="11 15" id="KW-0238">DNA-binding</keyword>
<evidence type="ECO:0000256" key="15">
    <source>
        <dbReference type="PIRNR" id="PIRNR002937"/>
    </source>
</evidence>
<dbReference type="KEGG" id="salq:SYNTR_0383"/>
<comment type="subcellular location">
    <subcellularLocation>
        <location evidence="1 15">Cytoplasm</location>
    </subcellularLocation>
</comment>
<evidence type="ECO:0000256" key="14">
    <source>
        <dbReference type="ARBA" id="ARBA00024867"/>
    </source>
</evidence>
<evidence type="ECO:0000256" key="12">
    <source>
        <dbReference type="ARBA" id="ARBA00023159"/>
    </source>
</evidence>
<evidence type="ECO:0000259" key="19">
    <source>
        <dbReference type="PROSITE" id="PS50110"/>
    </source>
</evidence>
<proteinExistence type="predicted"/>
<evidence type="ECO:0000256" key="16">
    <source>
        <dbReference type="PIRSR" id="PIRSR002937-1"/>
    </source>
</evidence>
<evidence type="ECO:0000256" key="13">
    <source>
        <dbReference type="ARBA" id="ARBA00023163"/>
    </source>
</evidence>
<keyword evidence="5 17" id="KW-0597">Phosphoprotein</keyword>
<dbReference type="PANTHER" id="PTHR43228">
    <property type="entry name" value="TWO-COMPONENT RESPONSE REGULATOR"/>
    <property type="match status" value="1"/>
</dbReference>
<comment type="cofactor">
    <cofactor evidence="15 16">
        <name>Ca(2+)</name>
        <dbReference type="ChEBI" id="CHEBI:29108"/>
    </cofactor>
    <text evidence="15 16">Binds 1 Ca(2+) ion per subunit.</text>
</comment>
<evidence type="ECO:0000256" key="4">
    <source>
        <dbReference type="ARBA" id="ARBA00022491"/>
    </source>
</evidence>
<evidence type="ECO:0000256" key="1">
    <source>
        <dbReference type="ARBA" id="ARBA00004496"/>
    </source>
</evidence>